<accession>A0A663MF62</accession>
<evidence type="ECO:0000313" key="1">
    <source>
        <dbReference type="Ensembl" id="ENSACUP00000009993.1"/>
    </source>
</evidence>
<dbReference type="Proteomes" id="UP000472269">
    <property type="component" value="Unplaced"/>
</dbReference>
<dbReference type="Ensembl" id="ENSACUT00000010665.1">
    <property type="protein sequence ID" value="ENSACUP00000009993.1"/>
    <property type="gene ID" value="ENSACUG00000006761.1"/>
</dbReference>
<protein>
    <submittedName>
        <fullName evidence="1">Uncharacterized protein</fullName>
    </submittedName>
</protein>
<reference evidence="1" key="2">
    <citation type="submission" date="2025-09" db="UniProtKB">
        <authorList>
            <consortium name="Ensembl"/>
        </authorList>
    </citation>
    <scope>IDENTIFICATION</scope>
</reference>
<dbReference type="AlphaFoldDB" id="A0A663MF62"/>
<name>A0A663MF62_ATHCN</name>
<evidence type="ECO:0000313" key="2">
    <source>
        <dbReference type="Proteomes" id="UP000472269"/>
    </source>
</evidence>
<organism evidence="1 2">
    <name type="scientific">Athene cunicularia</name>
    <name type="common">Burrowing owl</name>
    <name type="synonym">Speotyto cunicularia</name>
    <dbReference type="NCBI Taxonomy" id="194338"/>
    <lineage>
        <taxon>Eukaryota</taxon>
        <taxon>Metazoa</taxon>
        <taxon>Chordata</taxon>
        <taxon>Craniata</taxon>
        <taxon>Vertebrata</taxon>
        <taxon>Euteleostomi</taxon>
        <taxon>Archelosauria</taxon>
        <taxon>Archosauria</taxon>
        <taxon>Dinosauria</taxon>
        <taxon>Saurischia</taxon>
        <taxon>Theropoda</taxon>
        <taxon>Coelurosauria</taxon>
        <taxon>Aves</taxon>
        <taxon>Neognathae</taxon>
        <taxon>Neoaves</taxon>
        <taxon>Telluraves</taxon>
        <taxon>Strigiformes</taxon>
        <taxon>Strigidae</taxon>
        <taxon>Athene</taxon>
    </lineage>
</organism>
<sequence length="113" mass="12931">RDSQAVAIKAWWWGQLVCQGLEVAPHSACHIQQRLRVLVAYVRQERASVLLQAHTRTWQARDQDWHCREAAHTIQAWRHGQSRGTARGHRCPWSRCQECGRPASPLAGCSRPC</sequence>
<keyword evidence="2" id="KW-1185">Reference proteome</keyword>
<reference evidence="1" key="1">
    <citation type="submission" date="2025-08" db="UniProtKB">
        <authorList>
            <consortium name="Ensembl"/>
        </authorList>
    </citation>
    <scope>IDENTIFICATION</scope>
</reference>
<proteinExistence type="predicted"/>